<evidence type="ECO:0000256" key="1">
    <source>
        <dbReference type="ARBA" id="ARBA00022737"/>
    </source>
</evidence>
<feature type="chain" id="PRO_5046072379" evidence="2">
    <location>
        <begin position="26"/>
        <end position="635"/>
    </location>
</feature>
<dbReference type="SMART" id="SM00060">
    <property type="entry name" value="FN3"/>
    <property type="match status" value="2"/>
</dbReference>
<dbReference type="PANTHER" id="PTHR46708">
    <property type="entry name" value="TENASCIN"/>
    <property type="match status" value="1"/>
</dbReference>
<keyword evidence="2" id="KW-0732">Signal</keyword>
<dbReference type="Proteomes" id="UP001519887">
    <property type="component" value="Unassembled WGS sequence"/>
</dbReference>
<dbReference type="Gene3D" id="2.60.40.10">
    <property type="entry name" value="Immunoglobulins"/>
    <property type="match status" value="2"/>
</dbReference>
<accession>A0ABS7BWL9</accession>
<proteinExistence type="predicted"/>
<dbReference type="CDD" id="cd00063">
    <property type="entry name" value="FN3"/>
    <property type="match status" value="2"/>
</dbReference>
<keyword evidence="5" id="KW-1185">Reference proteome</keyword>
<dbReference type="InterPro" id="IPR013783">
    <property type="entry name" value="Ig-like_fold"/>
</dbReference>
<evidence type="ECO:0000259" key="3">
    <source>
        <dbReference type="PROSITE" id="PS50853"/>
    </source>
</evidence>
<keyword evidence="1" id="KW-0677">Repeat</keyword>
<dbReference type="Pfam" id="PF00041">
    <property type="entry name" value="fn3"/>
    <property type="match status" value="1"/>
</dbReference>
<reference evidence="4 5" key="1">
    <citation type="submission" date="2021-07" db="EMBL/GenBank/DDBJ databases">
        <title>Paenibacillus radiodurans sp. nov., isolated from the southeastern edge of Tengger Desert.</title>
        <authorList>
            <person name="Zhang G."/>
        </authorList>
    </citation>
    <scope>NUCLEOTIDE SEQUENCE [LARGE SCALE GENOMIC DNA]</scope>
    <source>
        <strain evidence="4 5">CCM 7311</strain>
    </source>
</reference>
<organism evidence="4 5">
    <name type="scientific">Paenibacillus sepulcri</name>
    <dbReference type="NCBI Taxonomy" id="359917"/>
    <lineage>
        <taxon>Bacteria</taxon>
        <taxon>Bacillati</taxon>
        <taxon>Bacillota</taxon>
        <taxon>Bacilli</taxon>
        <taxon>Bacillales</taxon>
        <taxon>Paenibacillaceae</taxon>
        <taxon>Paenibacillus</taxon>
    </lineage>
</organism>
<evidence type="ECO:0000256" key="2">
    <source>
        <dbReference type="SAM" id="SignalP"/>
    </source>
</evidence>
<feature type="signal peptide" evidence="2">
    <location>
        <begin position="1"/>
        <end position="25"/>
    </location>
</feature>
<dbReference type="EMBL" id="JAHZIK010000035">
    <property type="protein sequence ID" value="MBW7453045.1"/>
    <property type="molecule type" value="Genomic_DNA"/>
</dbReference>
<dbReference type="RefSeq" id="WP_210046259.1">
    <property type="nucleotide sequence ID" value="NZ_JBHLVU010000076.1"/>
</dbReference>
<comment type="caution">
    <text evidence="4">The sequence shown here is derived from an EMBL/GenBank/DDBJ whole genome shotgun (WGS) entry which is preliminary data.</text>
</comment>
<dbReference type="SUPFAM" id="SSF49265">
    <property type="entry name" value="Fibronectin type III"/>
    <property type="match status" value="2"/>
</dbReference>
<name>A0ABS7BWL9_9BACL</name>
<feature type="domain" description="Fibronectin type-III" evidence="3">
    <location>
        <begin position="508"/>
        <end position="595"/>
    </location>
</feature>
<dbReference type="InterPro" id="IPR003961">
    <property type="entry name" value="FN3_dom"/>
</dbReference>
<sequence length="635" mass="69646">MRKKVLAICSLMLLFSSVMIPNTYASLEQLSESKKVNLASATTTTVSNNNTAANSISSTSGQFAKYEKMLNGKKIKKEIISKRELNEKQFELEDGSLVEVVSSHDIHFIDAQGKLAEIDPRITKTDVLPDNQSQASKANSTGNMKKTVPSFKTKSLPFNLSIPSDFLEGYSIGSQDAKLKFIPVGARSSIGQWNEAAQTKVSYTNVWPSTNVELEATDWGIKESIILKDGKSPTRFTFEVMGQLDQELNGKKATLLPAWLKDATGKMIDVEQTLRTENDKKFLDMSFDPTSLTYPILIDPSVYEQEEEFYDSGSFEVNLDPTKTVGSTDIFIRPLLESLFDFHLTAGTIEFYSYSLEPGLEYHAVGGVNSLSLPYYNIVDFYYNLGNRMTGPVGSSFGFGSRGQIYVVVTYLDANPPDTTPPTTPTNLAVTRNELHWTASSDNIGVAGYEIYNGTERIGSSGRNTYILAGLSSNTVYNLTVKARDAAGNVSGASNTVTYMIDTQRPTAPANLVVKPHSPTSVTLQWTASTDNVGVTGYNIYSYSGSTLVGESSTNTYTVTGLNPNASYNFSVKAKDMAGNLSPESNVVSARPYMEVAYHYDESNRLDFIVLSTGEILDYTYDANGNLIRIQKTTP</sequence>
<dbReference type="PROSITE" id="PS50853">
    <property type="entry name" value="FN3"/>
    <property type="match status" value="1"/>
</dbReference>
<dbReference type="InterPro" id="IPR050991">
    <property type="entry name" value="ECM_Regulatory_Proteins"/>
</dbReference>
<evidence type="ECO:0000313" key="5">
    <source>
        <dbReference type="Proteomes" id="UP001519887"/>
    </source>
</evidence>
<dbReference type="InterPro" id="IPR036116">
    <property type="entry name" value="FN3_sf"/>
</dbReference>
<dbReference type="PANTHER" id="PTHR46708:SF2">
    <property type="entry name" value="FIBRONECTIN TYPE-III DOMAIN-CONTAINING PROTEIN"/>
    <property type="match status" value="1"/>
</dbReference>
<protein>
    <submittedName>
        <fullName evidence="4">Fibronectin type III domain-containing protein</fullName>
    </submittedName>
</protein>
<evidence type="ECO:0000313" key="4">
    <source>
        <dbReference type="EMBL" id="MBW7453045.1"/>
    </source>
</evidence>
<gene>
    <name evidence="4" type="ORF">K0U00_03200</name>
</gene>